<evidence type="ECO:0000256" key="3">
    <source>
        <dbReference type="ARBA" id="ARBA00022722"/>
    </source>
</evidence>
<feature type="coiled-coil region" evidence="6">
    <location>
        <begin position="308"/>
        <end position="335"/>
    </location>
</feature>
<dbReference type="InterPro" id="IPR018779">
    <property type="entry name" value="RecJ_C"/>
</dbReference>
<dbReference type="InterPro" id="IPR038763">
    <property type="entry name" value="DHH_sf"/>
</dbReference>
<dbReference type="OrthoDB" id="9809852at2"/>
<keyword evidence="4" id="KW-0378">Hydrolase</keyword>
<evidence type="ECO:0000259" key="9">
    <source>
        <dbReference type="Pfam" id="PF10141"/>
    </source>
</evidence>
<feature type="domain" description="DHHA1" evidence="8">
    <location>
        <begin position="349"/>
        <end position="439"/>
    </location>
</feature>
<dbReference type="Gene3D" id="3.10.310.30">
    <property type="match status" value="1"/>
</dbReference>
<feature type="domain" description="DDH" evidence="7">
    <location>
        <begin position="83"/>
        <end position="227"/>
    </location>
</feature>
<dbReference type="Pfam" id="PF02272">
    <property type="entry name" value="DHHA1"/>
    <property type="match status" value="1"/>
</dbReference>
<dbReference type="Gene3D" id="3.90.1640.30">
    <property type="match status" value="1"/>
</dbReference>
<keyword evidence="6" id="KW-0175">Coiled coil</keyword>
<keyword evidence="3" id="KW-0540">Nuclease</keyword>
<evidence type="ECO:0000256" key="5">
    <source>
        <dbReference type="ARBA" id="ARBA00022839"/>
    </source>
</evidence>
<dbReference type="GO" id="GO:0003676">
    <property type="term" value="F:nucleic acid binding"/>
    <property type="evidence" value="ECO:0007669"/>
    <property type="project" value="InterPro"/>
</dbReference>
<dbReference type="Pfam" id="PF10141">
    <property type="entry name" value="ssDNA-exonuc_C"/>
    <property type="match status" value="1"/>
</dbReference>
<dbReference type="NCBIfam" id="TIGR00644">
    <property type="entry name" value="recJ"/>
    <property type="match status" value="1"/>
</dbReference>
<dbReference type="EMBL" id="AYZE01000014">
    <property type="protein sequence ID" value="KRM90642.1"/>
    <property type="molecule type" value="Genomic_DNA"/>
</dbReference>
<keyword evidence="12" id="KW-1185">Reference proteome</keyword>
<dbReference type="Pfam" id="PF01368">
    <property type="entry name" value="DHH"/>
    <property type="match status" value="1"/>
</dbReference>
<dbReference type="InterPro" id="IPR004610">
    <property type="entry name" value="RecJ"/>
</dbReference>
<organism evidence="11 12">
    <name type="scientific">Liquorilactobacillus cacaonum DSM 21116</name>
    <dbReference type="NCBI Taxonomy" id="1423729"/>
    <lineage>
        <taxon>Bacteria</taxon>
        <taxon>Bacillati</taxon>
        <taxon>Bacillota</taxon>
        <taxon>Bacilli</taxon>
        <taxon>Lactobacillales</taxon>
        <taxon>Lactobacillaceae</taxon>
        <taxon>Liquorilactobacillus</taxon>
    </lineage>
</organism>
<accession>A0A0R2CHP3</accession>
<sequence>MFEARYDWKYDSASVSDLEREIQEKMGISKLLAELLVKRQHTDFDEIREFLLPTENSIHDSYLMHDMQKAIERIQDAIINDEKITVYGDYDADGITSTALMYETLEELGANVDYYIPNRFSDGYGPNMNVYRDLIEQGTKLIVTVDNGVSGYEEVEYAKKQGVDVVITDHHELPEKLPNAVAIVHPRHPEKKYLCPNLTGVGVAFKVASALLEDIPQELLDLVAIGTIADLMPILGENRALVKFGILALQQTSRPGLIALLNNAKVKLSEVNEETIGFVLAPRLNSLGRIQNAQSGVELLTTTDETRAKQIASQVEDLNNRRKELVEKITKEASEVLTTSAAGHSINLVVGKDWHEGVLGIVASHLVEETGRPSIVLSFTKEGNKLKGSGRSIEAFQLFDAIDAHRELLDSFGGHHMACGLTIDVNNLEKFQMALDSEARKQNLNLHKKEILYIDRILDIDMVSPNLINEVNQLAPFGVGNPKPIFSFKNYEVLKPFLMGKSKSHLKMTIKGEKSAADAIAFFIGENGQKLVDGAHNIRFVGNLTTNFWNGQLKPQIMIKDYYIPVEKNAKFKLIDLRKNKLTTNLLKKNGVLFFFNQDIYQKIANLFDDDLEVIVGLKNLSHKKKVKNLVIIDCPNTIEDFGSLLNGISFEELTTVLYPYESVLQSGMPTRQDFICVYRFVVGHKNINLKKDLNRLATYLKIKKDLLIFILKVFFEVGFVRIDNGLMTGLAATKVINLEDTSSYRDRQRLLEVEKTLLMCKTDEFEKIILKLMRV</sequence>
<dbReference type="InterPro" id="IPR041122">
    <property type="entry name" value="RecJ_OB"/>
</dbReference>
<dbReference type="PANTHER" id="PTHR30255">
    <property type="entry name" value="SINGLE-STRANDED-DNA-SPECIFIC EXONUCLEASE RECJ"/>
    <property type="match status" value="1"/>
</dbReference>
<proteinExistence type="inferred from homology"/>
<comment type="similarity">
    <text evidence="1">Belongs to the RecJ family.</text>
</comment>
<name>A0A0R2CHP3_9LACO</name>
<dbReference type="Pfam" id="PF17768">
    <property type="entry name" value="RecJ_OB"/>
    <property type="match status" value="1"/>
</dbReference>
<gene>
    <name evidence="11" type="ORF">FC80_GL000632</name>
</gene>
<dbReference type="GO" id="GO:0008409">
    <property type="term" value="F:5'-3' exonuclease activity"/>
    <property type="evidence" value="ECO:0007669"/>
    <property type="project" value="InterPro"/>
</dbReference>
<dbReference type="STRING" id="1423729.FC80_GL000632"/>
<dbReference type="AlphaFoldDB" id="A0A0R2CHP3"/>
<dbReference type="GO" id="GO:0006281">
    <property type="term" value="P:DNA repair"/>
    <property type="evidence" value="ECO:0007669"/>
    <property type="project" value="InterPro"/>
</dbReference>
<feature type="domain" description="RecJ OB" evidence="10">
    <location>
        <begin position="454"/>
        <end position="561"/>
    </location>
</feature>
<dbReference type="InterPro" id="IPR001667">
    <property type="entry name" value="DDH_dom"/>
</dbReference>
<evidence type="ECO:0000256" key="2">
    <source>
        <dbReference type="ARBA" id="ARBA00019841"/>
    </source>
</evidence>
<reference evidence="11 12" key="1">
    <citation type="journal article" date="2015" name="Genome Announc.">
        <title>Expanding the biotechnology potential of lactobacilli through comparative genomics of 213 strains and associated genera.</title>
        <authorList>
            <person name="Sun Z."/>
            <person name="Harris H.M."/>
            <person name="McCann A."/>
            <person name="Guo C."/>
            <person name="Argimon S."/>
            <person name="Zhang W."/>
            <person name="Yang X."/>
            <person name="Jeffery I.B."/>
            <person name="Cooney J.C."/>
            <person name="Kagawa T.F."/>
            <person name="Liu W."/>
            <person name="Song Y."/>
            <person name="Salvetti E."/>
            <person name="Wrobel A."/>
            <person name="Rasinkangas P."/>
            <person name="Parkhill J."/>
            <person name="Rea M.C."/>
            <person name="O'Sullivan O."/>
            <person name="Ritari J."/>
            <person name="Douillard F.P."/>
            <person name="Paul Ross R."/>
            <person name="Yang R."/>
            <person name="Briner A.E."/>
            <person name="Felis G.E."/>
            <person name="de Vos W.M."/>
            <person name="Barrangou R."/>
            <person name="Klaenhammer T.R."/>
            <person name="Caufield P.W."/>
            <person name="Cui Y."/>
            <person name="Zhang H."/>
            <person name="O'Toole P.W."/>
        </authorList>
    </citation>
    <scope>NUCLEOTIDE SEQUENCE [LARGE SCALE GENOMIC DNA]</scope>
    <source>
        <strain evidence="11 12">DSM 21116</strain>
    </source>
</reference>
<dbReference type="RefSeq" id="WP_057828873.1">
    <property type="nucleotide sequence ID" value="NZ_AYZE01000014.1"/>
</dbReference>
<evidence type="ECO:0000259" key="8">
    <source>
        <dbReference type="Pfam" id="PF02272"/>
    </source>
</evidence>
<keyword evidence="5 11" id="KW-0269">Exonuclease</keyword>
<protein>
    <recommendedName>
        <fullName evidence="2">Single-stranded-DNA-specific exonuclease RecJ</fullName>
    </recommendedName>
</protein>
<evidence type="ECO:0000313" key="11">
    <source>
        <dbReference type="EMBL" id="KRM90642.1"/>
    </source>
</evidence>
<evidence type="ECO:0000256" key="4">
    <source>
        <dbReference type="ARBA" id="ARBA00022801"/>
    </source>
</evidence>
<dbReference type="PATRIC" id="fig|1423729.3.peg.639"/>
<evidence type="ECO:0000313" key="12">
    <source>
        <dbReference type="Proteomes" id="UP000051131"/>
    </source>
</evidence>
<comment type="caution">
    <text evidence="11">The sequence shown here is derived from an EMBL/GenBank/DDBJ whole genome shotgun (WGS) entry which is preliminary data.</text>
</comment>
<evidence type="ECO:0000259" key="10">
    <source>
        <dbReference type="Pfam" id="PF17768"/>
    </source>
</evidence>
<dbReference type="InterPro" id="IPR051673">
    <property type="entry name" value="SSDNA_exonuclease_RecJ"/>
</dbReference>
<evidence type="ECO:0000256" key="6">
    <source>
        <dbReference type="SAM" id="Coils"/>
    </source>
</evidence>
<evidence type="ECO:0000256" key="1">
    <source>
        <dbReference type="ARBA" id="ARBA00005915"/>
    </source>
</evidence>
<dbReference type="Proteomes" id="UP000051131">
    <property type="component" value="Unassembled WGS sequence"/>
</dbReference>
<dbReference type="GO" id="GO:0006310">
    <property type="term" value="P:DNA recombination"/>
    <property type="evidence" value="ECO:0007669"/>
    <property type="project" value="InterPro"/>
</dbReference>
<dbReference type="InterPro" id="IPR003156">
    <property type="entry name" value="DHHA1_dom"/>
</dbReference>
<dbReference type="PANTHER" id="PTHR30255:SF2">
    <property type="entry name" value="SINGLE-STRANDED-DNA-SPECIFIC EXONUCLEASE RECJ"/>
    <property type="match status" value="1"/>
</dbReference>
<feature type="domain" description="Single-stranded-DNA-specific exonuclease RecJ C-terminal" evidence="9">
    <location>
        <begin position="574"/>
        <end position="768"/>
    </location>
</feature>
<evidence type="ECO:0000259" key="7">
    <source>
        <dbReference type="Pfam" id="PF01368"/>
    </source>
</evidence>
<dbReference type="SUPFAM" id="SSF64182">
    <property type="entry name" value="DHH phosphoesterases"/>
    <property type="match status" value="1"/>
</dbReference>